<name>A0A1I7XYP4_9BILA</name>
<evidence type="ECO:0000313" key="2">
    <source>
        <dbReference type="WBParaSite" id="L893_g10955.t1"/>
    </source>
</evidence>
<dbReference type="WBParaSite" id="L893_g10955.t1">
    <property type="protein sequence ID" value="L893_g10955.t1"/>
    <property type="gene ID" value="L893_g10955"/>
</dbReference>
<dbReference type="AlphaFoldDB" id="A0A1I7XYP4"/>
<evidence type="ECO:0000313" key="1">
    <source>
        <dbReference type="Proteomes" id="UP000095287"/>
    </source>
</evidence>
<keyword evidence="1" id="KW-1185">Reference proteome</keyword>
<proteinExistence type="predicted"/>
<dbReference type="Proteomes" id="UP000095287">
    <property type="component" value="Unplaced"/>
</dbReference>
<organism evidence="1 2">
    <name type="scientific">Steinernema glaseri</name>
    <dbReference type="NCBI Taxonomy" id="37863"/>
    <lineage>
        <taxon>Eukaryota</taxon>
        <taxon>Metazoa</taxon>
        <taxon>Ecdysozoa</taxon>
        <taxon>Nematoda</taxon>
        <taxon>Chromadorea</taxon>
        <taxon>Rhabditida</taxon>
        <taxon>Tylenchina</taxon>
        <taxon>Panagrolaimomorpha</taxon>
        <taxon>Strongyloidoidea</taxon>
        <taxon>Steinernematidae</taxon>
        <taxon>Steinernema</taxon>
    </lineage>
</organism>
<reference evidence="2" key="1">
    <citation type="submission" date="2016-11" db="UniProtKB">
        <authorList>
            <consortium name="WormBaseParasite"/>
        </authorList>
    </citation>
    <scope>IDENTIFICATION</scope>
</reference>
<accession>A0A1I7XYP4</accession>
<sequence length="131" mass="14442">MRKSFAYGNLVDENDAAKRSRPMAALQNRLSVIREDVSLVSLGPMNSAEAAYQRTQIVRAVENSCVKLSSSDSTPWKGEILSGRLEILSSPHNAFQVPPSLPEIRKRAARRRLALAHLVPVIQLSSALFTD</sequence>
<protein>
    <submittedName>
        <fullName evidence="2">Uncharacterized protein</fullName>
    </submittedName>
</protein>